<keyword evidence="2" id="KW-0677">Repeat</keyword>
<dbReference type="InterPro" id="IPR000408">
    <property type="entry name" value="Reg_chr_condens"/>
</dbReference>
<organism evidence="6 7">
    <name type="scientific">Cudoniella acicularis</name>
    <dbReference type="NCBI Taxonomy" id="354080"/>
    <lineage>
        <taxon>Eukaryota</taxon>
        <taxon>Fungi</taxon>
        <taxon>Dikarya</taxon>
        <taxon>Ascomycota</taxon>
        <taxon>Pezizomycotina</taxon>
        <taxon>Leotiomycetes</taxon>
        <taxon>Helotiales</taxon>
        <taxon>Tricladiaceae</taxon>
        <taxon>Cudoniella</taxon>
    </lineage>
</organism>
<feature type="repeat" description="RCC1" evidence="3">
    <location>
        <begin position="569"/>
        <end position="622"/>
    </location>
</feature>
<feature type="compositionally biased region" description="Acidic residues" evidence="4">
    <location>
        <begin position="276"/>
        <end position="289"/>
    </location>
</feature>
<comment type="caution">
    <text evidence="6">The sequence shown here is derived from an EMBL/GenBank/DDBJ whole genome shotgun (WGS) entry which is preliminary data.</text>
</comment>
<dbReference type="InterPro" id="IPR051553">
    <property type="entry name" value="Ran_GTPase-activating"/>
</dbReference>
<feature type="compositionally biased region" description="Low complexity" evidence="4">
    <location>
        <begin position="35"/>
        <end position="59"/>
    </location>
</feature>
<name>A0A8H4RZN5_9HELO</name>
<feature type="region of interest" description="Disordered" evidence="4">
    <location>
        <begin position="1"/>
        <end position="175"/>
    </location>
</feature>
<dbReference type="PANTHER" id="PTHR45982">
    <property type="entry name" value="REGULATOR OF CHROMOSOME CONDENSATION"/>
    <property type="match status" value="1"/>
</dbReference>
<evidence type="ECO:0000313" key="6">
    <source>
        <dbReference type="EMBL" id="KAF4637492.1"/>
    </source>
</evidence>
<sequence>MPPKAAKHKAAASTPSPKTVASTKPVKKTAKAATRKAASSASVPKTEVAAKPRAVSRAAAPKKEIAKKPVKKTANTTKPEAASSATNPKTQVAKKPVNKAAKSEPSSTNTAQEASAGPSKKRGRPTGTSNLESKPAKRAKTAAKSSSPQETPAGPTKKRGRPAESSDVKSKPAKRVKILPTINPLPTEKLDVYVYGSGEYGELGLGHTRRNGRRPLGVQRPRLNDLLDAQKVGVVQVAIGGMHCVALTHDHKILTWGVNDNGALGRDTSKDVGEEKSEDEDSDDEDDIDLNPKESTPTAIDPKFFGVDTNFAQVIASDSASFALTATGLVYGWGTFSGGDGVIGFSKAGTMAAEAGKKKDKDIQRTPMLIPELKQIRKLAAGGNHILALDHKGDVFTWGCGEQNQLGRRIVQRTRANALVPSQFGLPKRKIRDINCGAFHSFAIDDKDRVFAWGLNNFGQTGISNGAGDANAVIETPTVVGSFEPYKIKEIRGGNHHSIACTEDGKLLVWGRCDDSQAGIPIDEIPKDRLIFNDQGKARILSVPTVVLDITAVSVAAGIDNSAAVTDKGEVYAWGFSSNYRTGLGTQEPVEEPTKIKNSALLGKTINFAGCGGQFSVLTGPAPVVNGA</sequence>
<evidence type="ECO:0000313" key="7">
    <source>
        <dbReference type="Proteomes" id="UP000566819"/>
    </source>
</evidence>
<feature type="region of interest" description="Disordered" evidence="4">
    <location>
        <begin position="264"/>
        <end position="301"/>
    </location>
</feature>
<feature type="domain" description="RCC1-like" evidence="5">
    <location>
        <begin position="191"/>
        <end position="618"/>
    </location>
</feature>
<gene>
    <name evidence="6" type="ORF">G7Y89_g603</name>
</gene>
<evidence type="ECO:0000256" key="1">
    <source>
        <dbReference type="ARBA" id="ARBA00022658"/>
    </source>
</evidence>
<protein>
    <recommendedName>
        <fullName evidence="5">RCC1-like domain-containing protein</fullName>
    </recommendedName>
</protein>
<feature type="compositionally biased region" description="Polar residues" evidence="4">
    <location>
        <begin position="75"/>
        <end position="90"/>
    </location>
</feature>
<feature type="compositionally biased region" description="Basic residues" evidence="4">
    <location>
        <begin position="25"/>
        <end position="34"/>
    </location>
</feature>
<dbReference type="InterPro" id="IPR009091">
    <property type="entry name" value="RCC1/BLIP-II"/>
</dbReference>
<evidence type="ECO:0000259" key="5">
    <source>
        <dbReference type="Pfam" id="PF25390"/>
    </source>
</evidence>
<dbReference type="GO" id="GO:0005737">
    <property type="term" value="C:cytoplasm"/>
    <property type="evidence" value="ECO:0007669"/>
    <property type="project" value="TreeGrafter"/>
</dbReference>
<feature type="repeat" description="RCC1" evidence="3">
    <location>
        <begin position="393"/>
        <end position="447"/>
    </location>
</feature>
<dbReference type="PROSITE" id="PS00626">
    <property type="entry name" value="RCC1_2"/>
    <property type="match status" value="1"/>
</dbReference>
<feature type="compositionally biased region" description="Basic residues" evidence="4">
    <location>
        <begin position="1"/>
        <end position="10"/>
    </location>
</feature>
<dbReference type="GO" id="GO:0005085">
    <property type="term" value="F:guanyl-nucleotide exchange factor activity"/>
    <property type="evidence" value="ECO:0007669"/>
    <property type="project" value="TreeGrafter"/>
</dbReference>
<dbReference type="AlphaFoldDB" id="A0A8H4RZN5"/>
<reference evidence="6 7" key="1">
    <citation type="submission" date="2020-03" db="EMBL/GenBank/DDBJ databases">
        <title>Draft Genome Sequence of Cudoniella acicularis.</title>
        <authorList>
            <person name="Buettner E."/>
            <person name="Kellner H."/>
        </authorList>
    </citation>
    <scope>NUCLEOTIDE SEQUENCE [LARGE SCALE GENOMIC DNA]</scope>
    <source>
        <strain evidence="6 7">DSM 108380</strain>
    </source>
</reference>
<feature type="repeat" description="RCC1" evidence="3">
    <location>
        <begin position="448"/>
        <end position="504"/>
    </location>
</feature>
<feature type="repeat" description="RCC1" evidence="3">
    <location>
        <begin position="328"/>
        <end position="392"/>
    </location>
</feature>
<dbReference type="PRINTS" id="PR00633">
    <property type="entry name" value="RCCNDNSATION"/>
</dbReference>
<dbReference type="Gene3D" id="2.130.10.30">
    <property type="entry name" value="Regulator of chromosome condensation 1/beta-lactamase-inhibitor protein II"/>
    <property type="match status" value="1"/>
</dbReference>
<keyword evidence="1" id="KW-0344">Guanine-nucleotide releasing factor</keyword>
<feature type="repeat" description="RCC1" evidence="3">
    <location>
        <begin position="190"/>
        <end position="250"/>
    </location>
</feature>
<dbReference type="EMBL" id="JAAMPI010000021">
    <property type="protein sequence ID" value="KAF4637492.1"/>
    <property type="molecule type" value="Genomic_DNA"/>
</dbReference>
<feature type="compositionally biased region" description="Basic and acidic residues" evidence="4">
    <location>
        <begin position="161"/>
        <end position="170"/>
    </location>
</feature>
<dbReference type="InterPro" id="IPR058923">
    <property type="entry name" value="RCC1-like_dom"/>
</dbReference>
<proteinExistence type="predicted"/>
<dbReference type="PROSITE" id="PS00625">
    <property type="entry name" value="RCC1_1"/>
    <property type="match status" value="1"/>
</dbReference>
<dbReference type="SUPFAM" id="SSF50985">
    <property type="entry name" value="RCC1/BLIP-II"/>
    <property type="match status" value="1"/>
</dbReference>
<dbReference type="PANTHER" id="PTHR45982:SF1">
    <property type="entry name" value="REGULATOR OF CHROMOSOME CONDENSATION"/>
    <property type="match status" value="1"/>
</dbReference>
<dbReference type="PROSITE" id="PS50012">
    <property type="entry name" value="RCC1_3"/>
    <property type="match status" value="6"/>
</dbReference>
<dbReference type="OrthoDB" id="61110at2759"/>
<keyword evidence="7" id="KW-1185">Reference proteome</keyword>
<dbReference type="Proteomes" id="UP000566819">
    <property type="component" value="Unassembled WGS sequence"/>
</dbReference>
<feature type="compositionally biased region" description="Polar residues" evidence="4">
    <location>
        <begin position="104"/>
        <end position="113"/>
    </location>
</feature>
<accession>A0A8H4RZN5</accession>
<evidence type="ECO:0000256" key="4">
    <source>
        <dbReference type="SAM" id="MobiDB-lite"/>
    </source>
</evidence>
<feature type="repeat" description="RCC1" evidence="3">
    <location>
        <begin position="505"/>
        <end position="568"/>
    </location>
</feature>
<dbReference type="Pfam" id="PF25390">
    <property type="entry name" value="WD40_RLD"/>
    <property type="match status" value="1"/>
</dbReference>
<evidence type="ECO:0000256" key="2">
    <source>
        <dbReference type="ARBA" id="ARBA00022737"/>
    </source>
</evidence>
<evidence type="ECO:0000256" key="3">
    <source>
        <dbReference type="PROSITE-ProRule" id="PRU00235"/>
    </source>
</evidence>
<feature type="compositionally biased region" description="Low complexity" evidence="4">
    <location>
        <begin position="11"/>
        <end position="24"/>
    </location>
</feature>